<protein>
    <submittedName>
        <fullName evidence="2">Universal stress protein, UspA</fullName>
    </submittedName>
</protein>
<dbReference type="KEGG" id="npn:JI59_23595"/>
<gene>
    <name evidence="2" type="ORF">NSU_4730</name>
</gene>
<proteinExistence type="predicted"/>
<dbReference type="eggNOG" id="COG0589">
    <property type="taxonomic scope" value="Bacteria"/>
</dbReference>
<dbReference type="Gene3D" id="3.40.50.12370">
    <property type="match status" value="1"/>
</dbReference>
<evidence type="ECO:0000313" key="3">
    <source>
        <dbReference type="Proteomes" id="UP000004030"/>
    </source>
</evidence>
<evidence type="ECO:0000313" key="2">
    <source>
        <dbReference type="EMBL" id="EHJ58336.1"/>
    </source>
</evidence>
<evidence type="ECO:0000259" key="1">
    <source>
        <dbReference type="Pfam" id="PF00582"/>
    </source>
</evidence>
<dbReference type="Pfam" id="PF00582">
    <property type="entry name" value="Usp"/>
    <property type="match status" value="1"/>
</dbReference>
<accession>G6EK59</accession>
<dbReference type="EMBL" id="AGFM01000087">
    <property type="protein sequence ID" value="EHJ58336.1"/>
    <property type="molecule type" value="Genomic_DNA"/>
</dbReference>
<dbReference type="Proteomes" id="UP000004030">
    <property type="component" value="Unassembled WGS sequence"/>
</dbReference>
<dbReference type="SUPFAM" id="SSF52402">
    <property type="entry name" value="Adenine nucleotide alpha hydrolases-like"/>
    <property type="match status" value="1"/>
</dbReference>
<keyword evidence="3" id="KW-1185">Reference proteome</keyword>
<dbReference type="AlphaFoldDB" id="G6EK59"/>
<dbReference type="PATRIC" id="fig|1088721.7.peg.5095"/>
<feature type="domain" description="UspA" evidence="1">
    <location>
        <begin position="209"/>
        <end position="249"/>
    </location>
</feature>
<sequence>MDAGPGSRIVQCINVASQIADQEKGILTGVCSAWPRGTSFTEAVLHNPLDVTAQEQELRTAVAASRLAFDSAMESSTVSGDWVERIAEPGVVLSEQALLADILIMGPPKEHDFAQADPIDIAARTGVPVLRLGKTTPPEGFQRILIAWKDCREARLALTAALPFFCRAHTIMIVGLGEEAPTGCLEAVQGYLAAHDIDAKYFHAAAPKGNGARWIAEFAEREGYDLLVTGARARGRWKERIFGGMTEDLRAMNLNWLLAN</sequence>
<name>G6EK59_9SPHN</name>
<dbReference type="InterPro" id="IPR006016">
    <property type="entry name" value="UspA"/>
</dbReference>
<reference evidence="2 3" key="1">
    <citation type="journal article" date="2012" name="J. Bacteriol.">
        <title>Genome sequence of benzo(a)pyrene-degrading bacterium Novosphingobium pentaromativorans US6-1.</title>
        <authorList>
            <person name="Luo Y.R."/>
            <person name="Kang S.G."/>
            <person name="Kim S.J."/>
            <person name="Kim M.R."/>
            <person name="Li N."/>
            <person name="Lee J.H."/>
            <person name="Kwon K.K."/>
        </authorList>
    </citation>
    <scope>NUCLEOTIDE SEQUENCE [LARGE SCALE GENOMIC DNA]</scope>
    <source>
        <strain evidence="2 3">US6-1</strain>
    </source>
</reference>
<comment type="caution">
    <text evidence="2">The sequence shown here is derived from an EMBL/GenBank/DDBJ whole genome shotgun (WGS) entry which is preliminary data.</text>
</comment>
<dbReference type="CDD" id="cd00293">
    <property type="entry name" value="USP-like"/>
    <property type="match status" value="1"/>
</dbReference>
<organism evidence="2 3">
    <name type="scientific">Novosphingobium pentaromativorans US6-1</name>
    <dbReference type="NCBI Taxonomy" id="1088721"/>
    <lineage>
        <taxon>Bacteria</taxon>
        <taxon>Pseudomonadati</taxon>
        <taxon>Pseudomonadota</taxon>
        <taxon>Alphaproteobacteria</taxon>
        <taxon>Sphingomonadales</taxon>
        <taxon>Sphingomonadaceae</taxon>
        <taxon>Novosphingobium</taxon>
    </lineage>
</organism>